<dbReference type="OrthoDB" id="2020362at2759"/>
<evidence type="ECO:0000259" key="5">
    <source>
        <dbReference type="Pfam" id="PF04864"/>
    </source>
</evidence>
<dbReference type="CDD" id="cd00609">
    <property type="entry name" value="AAT_like"/>
    <property type="match status" value="1"/>
</dbReference>
<proteinExistence type="inferred from homology"/>
<reference evidence="6" key="1">
    <citation type="submission" date="2019-11" db="EMBL/GenBank/DDBJ databases">
        <authorList>
            <person name="Liu Y."/>
            <person name="Hou J."/>
            <person name="Li T.-Q."/>
            <person name="Guan C.-H."/>
            <person name="Wu X."/>
            <person name="Wu H.-Z."/>
            <person name="Ling F."/>
            <person name="Zhang R."/>
            <person name="Shi X.-G."/>
            <person name="Ren J.-P."/>
            <person name="Chen E.-F."/>
            <person name="Sun J.-M."/>
        </authorList>
    </citation>
    <scope>NUCLEOTIDE SEQUENCE</scope>
    <source>
        <strain evidence="6">Adult_tree_wgs_1</strain>
        <tissue evidence="6">Leaves</tissue>
    </source>
</reference>
<evidence type="ECO:0000256" key="3">
    <source>
        <dbReference type="ARBA" id="ARBA00022576"/>
    </source>
</evidence>
<dbReference type="Proteomes" id="UP000626092">
    <property type="component" value="Unassembled WGS sequence"/>
</dbReference>
<dbReference type="Gene3D" id="3.90.1150.10">
    <property type="entry name" value="Aspartate Aminotransferase, domain 1"/>
    <property type="match status" value="1"/>
</dbReference>
<dbReference type="PANTHER" id="PTHR43795">
    <property type="entry name" value="BIFUNCTIONAL ASPARTATE AMINOTRANSFERASE AND GLUTAMATE/ASPARTATE-PREPHENATE AMINOTRANSFERASE-RELATED"/>
    <property type="match status" value="1"/>
</dbReference>
<evidence type="ECO:0000313" key="7">
    <source>
        <dbReference type="Proteomes" id="UP000626092"/>
    </source>
</evidence>
<organism evidence="6 7">
    <name type="scientific">Rhododendron simsii</name>
    <name type="common">Sims's rhododendron</name>
    <dbReference type="NCBI Taxonomy" id="118357"/>
    <lineage>
        <taxon>Eukaryota</taxon>
        <taxon>Viridiplantae</taxon>
        <taxon>Streptophyta</taxon>
        <taxon>Embryophyta</taxon>
        <taxon>Tracheophyta</taxon>
        <taxon>Spermatophyta</taxon>
        <taxon>Magnoliopsida</taxon>
        <taxon>eudicotyledons</taxon>
        <taxon>Gunneridae</taxon>
        <taxon>Pentapetalae</taxon>
        <taxon>asterids</taxon>
        <taxon>Ericales</taxon>
        <taxon>Ericaceae</taxon>
        <taxon>Ericoideae</taxon>
        <taxon>Rhodoreae</taxon>
        <taxon>Rhododendron</taxon>
    </lineage>
</organism>
<sequence>MVWKEQAASVNISKISPHEIINLDHGDPTMFEPYWRKMSEKCTLVISGSQFMSYFSDSKNVFLEPELENEIKRLHRVVGNASVDDYHVVVGTGSTQLLQATLYALCSPSDHDSSPVNVVSAVPYYSCYPELTNFLRSGLYKWRGDAQTYNEGGPYIEFVTSPNNPDGTMREATVKKGQGKLVHDLAYYWPQYTPITSCLGYDTMLFTFSKCTGHAGSRIGWALVKDEAVAKKMTQFVGINTIGVSKESQIRAAKILGHVSESCLNPGPENFFKTGQILMAERWEKLRQVVAQSEMFSLPHYPKQHCLFTGKFSTQAHPAFAWMKCNKEDTEDCEKFLRGQKIITRNGRRFGCDPKYVRVSLVGKEEEFKLFLERLLAIQGASDGINHV</sequence>
<dbReference type="Pfam" id="PF04864">
    <property type="entry name" value="Alliinase_C"/>
    <property type="match status" value="1"/>
</dbReference>
<dbReference type="Gene3D" id="3.40.640.10">
    <property type="entry name" value="Type I PLP-dependent aspartate aminotransferase-like (Major domain)"/>
    <property type="match status" value="1"/>
</dbReference>
<comment type="similarity">
    <text evidence="2">Belongs to the alliinase family.</text>
</comment>
<evidence type="ECO:0000256" key="4">
    <source>
        <dbReference type="ARBA" id="ARBA00022898"/>
    </source>
</evidence>
<gene>
    <name evidence="6" type="ORF">RHSIM_Rhsim12G0041500</name>
</gene>
<dbReference type="InterPro" id="IPR006948">
    <property type="entry name" value="Alliinase_C"/>
</dbReference>
<dbReference type="InterPro" id="IPR015422">
    <property type="entry name" value="PyrdxlP-dep_Trfase_small"/>
</dbReference>
<evidence type="ECO:0000256" key="1">
    <source>
        <dbReference type="ARBA" id="ARBA00001933"/>
    </source>
</evidence>
<dbReference type="AlphaFoldDB" id="A0A834L8S4"/>
<dbReference type="PANTHER" id="PTHR43795:SF15">
    <property type="entry name" value="TRYPTOPHAN AMINOTRANSFERASE-RELATED PROTEIN 1"/>
    <property type="match status" value="1"/>
</dbReference>
<name>A0A834L8S4_RHOSS</name>
<dbReference type="Gene3D" id="2.10.25.30">
    <property type="entry name" value="EGF-like, alliinase"/>
    <property type="match status" value="1"/>
</dbReference>
<keyword evidence="3" id="KW-0032">Aminotransferase</keyword>
<protein>
    <recommendedName>
        <fullName evidence="5">Alliinase C-terminal domain-containing protein</fullName>
    </recommendedName>
</protein>
<feature type="domain" description="Alliinase C-terminal" evidence="5">
    <location>
        <begin position="21"/>
        <end position="377"/>
    </location>
</feature>
<evidence type="ECO:0000313" key="6">
    <source>
        <dbReference type="EMBL" id="KAF7123381.1"/>
    </source>
</evidence>
<comment type="caution">
    <text evidence="6">The sequence shown here is derived from an EMBL/GenBank/DDBJ whole genome shotgun (WGS) entry which is preliminary data.</text>
</comment>
<keyword evidence="4" id="KW-0663">Pyridoxal phosphate</keyword>
<dbReference type="SUPFAM" id="SSF53383">
    <property type="entry name" value="PLP-dependent transferases"/>
    <property type="match status" value="1"/>
</dbReference>
<keyword evidence="7" id="KW-1185">Reference proteome</keyword>
<keyword evidence="3" id="KW-0808">Transferase</keyword>
<comment type="cofactor">
    <cofactor evidence="1">
        <name>pyridoxal 5'-phosphate</name>
        <dbReference type="ChEBI" id="CHEBI:597326"/>
    </cofactor>
</comment>
<dbReference type="InterPro" id="IPR015421">
    <property type="entry name" value="PyrdxlP-dep_Trfase_major"/>
</dbReference>
<dbReference type="InterPro" id="IPR015424">
    <property type="entry name" value="PyrdxlP-dep_Trfase"/>
</dbReference>
<dbReference type="GO" id="GO:0006520">
    <property type="term" value="P:amino acid metabolic process"/>
    <property type="evidence" value="ECO:0007669"/>
    <property type="project" value="TreeGrafter"/>
</dbReference>
<dbReference type="EMBL" id="WJXA01000012">
    <property type="protein sequence ID" value="KAF7123381.1"/>
    <property type="molecule type" value="Genomic_DNA"/>
</dbReference>
<evidence type="ECO:0000256" key="2">
    <source>
        <dbReference type="ARBA" id="ARBA00006312"/>
    </source>
</evidence>
<dbReference type="InterPro" id="IPR037029">
    <property type="entry name" value="Alliinase_N_sf"/>
</dbReference>
<dbReference type="InterPro" id="IPR050478">
    <property type="entry name" value="Ethylene_sulfur-biosynth"/>
</dbReference>
<dbReference type="GO" id="GO:0008483">
    <property type="term" value="F:transaminase activity"/>
    <property type="evidence" value="ECO:0007669"/>
    <property type="project" value="UniProtKB-KW"/>
</dbReference>
<accession>A0A834L8S4</accession>
<dbReference type="GO" id="GO:0016846">
    <property type="term" value="F:carbon-sulfur lyase activity"/>
    <property type="evidence" value="ECO:0007669"/>
    <property type="project" value="InterPro"/>
</dbReference>